<sequence length="267" mass="28695">MRARPAGSWAWARGIPGTGPPIPGHGPPVPGRGHPGVGPPVPGRRSIACGHGPPAPGHGPAGSRARARRFPDTARQFPGGDTRASAHRFPGKDPADSRARARWFPARTCRFPGRDPPIPGHRPAGSRALTCRFPGVHPRYRADVCEGPADLHHSVTLSERGCGGRFERGRCSVAGVSEWCRFGLRGYAPGALALGVWAGGARWWCWAQGMVWRCGLPRLACLLSARRPTCRRLEQLGRLSWQGESAKPPTRWPGASRQVAQRKASTV</sequence>
<feature type="region of interest" description="Disordered" evidence="1">
    <location>
        <begin position="242"/>
        <end position="267"/>
    </location>
</feature>
<dbReference type="EMBL" id="JACHMY010000001">
    <property type="protein sequence ID" value="MBB5837910.1"/>
    <property type="molecule type" value="Genomic_DNA"/>
</dbReference>
<feature type="region of interest" description="Disordered" evidence="1">
    <location>
        <begin position="1"/>
        <end position="99"/>
    </location>
</feature>
<dbReference type="AlphaFoldDB" id="A0A7W9JA06"/>
<accession>A0A7W9JA06</accession>
<gene>
    <name evidence="2" type="ORF">HDA39_004644</name>
</gene>
<proteinExistence type="predicted"/>
<reference evidence="2 3" key="1">
    <citation type="submission" date="2020-08" db="EMBL/GenBank/DDBJ databases">
        <title>Sequencing the genomes of 1000 actinobacteria strains.</title>
        <authorList>
            <person name="Klenk H.-P."/>
        </authorList>
    </citation>
    <scope>NUCLEOTIDE SEQUENCE [LARGE SCALE GENOMIC DNA]</scope>
    <source>
        <strain evidence="2 3">DSM 28967</strain>
    </source>
</reference>
<feature type="compositionally biased region" description="Pro residues" evidence="1">
    <location>
        <begin position="18"/>
        <end position="30"/>
    </location>
</feature>
<protein>
    <submittedName>
        <fullName evidence="2">Uncharacterized protein</fullName>
    </submittedName>
</protein>
<organism evidence="2 3">
    <name type="scientific">Kribbella italica</name>
    <dbReference type="NCBI Taxonomy" id="1540520"/>
    <lineage>
        <taxon>Bacteria</taxon>
        <taxon>Bacillati</taxon>
        <taxon>Actinomycetota</taxon>
        <taxon>Actinomycetes</taxon>
        <taxon>Propionibacteriales</taxon>
        <taxon>Kribbellaceae</taxon>
        <taxon>Kribbella</taxon>
    </lineage>
</organism>
<keyword evidence="3" id="KW-1185">Reference proteome</keyword>
<evidence type="ECO:0000256" key="1">
    <source>
        <dbReference type="SAM" id="MobiDB-lite"/>
    </source>
</evidence>
<evidence type="ECO:0000313" key="2">
    <source>
        <dbReference type="EMBL" id="MBB5837910.1"/>
    </source>
</evidence>
<comment type="caution">
    <text evidence="2">The sequence shown here is derived from an EMBL/GenBank/DDBJ whole genome shotgun (WGS) entry which is preliminary data.</text>
</comment>
<feature type="compositionally biased region" description="Basic and acidic residues" evidence="1">
    <location>
        <begin position="90"/>
        <end position="99"/>
    </location>
</feature>
<name>A0A7W9JA06_9ACTN</name>
<evidence type="ECO:0000313" key="3">
    <source>
        <dbReference type="Proteomes" id="UP000549971"/>
    </source>
</evidence>
<dbReference type="Proteomes" id="UP000549971">
    <property type="component" value="Unassembled WGS sequence"/>
</dbReference>